<dbReference type="GO" id="GO:0030420">
    <property type="term" value="P:establishment of competence for transformation"/>
    <property type="evidence" value="ECO:0007669"/>
    <property type="project" value="InterPro"/>
</dbReference>
<name>A0A5A5TZK8_LEUCI</name>
<reference evidence="8 9" key="1">
    <citation type="submission" date="2019-04" db="EMBL/GenBank/DDBJ databases">
        <title>A pseudo-fructophilic Leuconostoc citreum strain F192-5 isolated from peel of satsuma mandarin: the first report for isolation and characterization of strain-dependent fructophilic-like characteristics.</title>
        <authorList>
            <person name="Maeno S."/>
            <person name="Tanizawa Y."/>
            <person name="Kajikawa A."/>
            <person name="Kanesaki Y."/>
            <person name="Kubota E."/>
            <person name="Arita M."/>
            <person name="Leon D."/>
            <person name="Endo A."/>
        </authorList>
    </citation>
    <scope>NUCLEOTIDE SEQUENCE [LARGE SCALE GENOMIC DNA]</scope>
    <source>
        <strain evidence="8 9">F192-5</strain>
    </source>
</reference>
<feature type="transmembrane region" description="Helical" evidence="6">
    <location>
        <begin position="355"/>
        <end position="371"/>
    </location>
</feature>
<gene>
    <name evidence="8" type="primary">comEC</name>
    <name evidence="8" type="ORF">LCIT_08010</name>
</gene>
<dbReference type="PANTHER" id="PTHR30619">
    <property type="entry name" value="DNA INTERNALIZATION/COMPETENCE PROTEIN COMEC/REC2"/>
    <property type="match status" value="1"/>
</dbReference>
<comment type="subcellular location">
    <subcellularLocation>
        <location evidence="1">Cell membrane</location>
        <topology evidence="1">Multi-pass membrane protein</topology>
    </subcellularLocation>
</comment>
<accession>A0A5A5TZK8</accession>
<organism evidence="8 9">
    <name type="scientific">Leuconostoc citreum</name>
    <dbReference type="NCBI Taxonomy" id="33964"/>
    <lineage>
        <taxon>Bacteria</taxon>
        <taxon>Bacillati</taxon>
        <taxon>Bacillota</taxon>
        <taxon>Bacilli</taxon>
        <taxon>Lactobacillales</taxon>
        <taxon>Lactobacillaceae</taxon>
        <taxon>Leuconostoc</taxon>
    </lineage>
</organism>
<dbReference type="NCBIfam" id="TIGR00361">
    <property type="entry name" value="ComEC_Rec2"/>
    <property type="match status" value="1"/>
</dbReference>
<evidence type="ECO:0000313" key="9">
    <source>
        <dbReference type="Proteomes" id="UP000323274"/>
    </source>
</evidence>
<keyword evidence="5 6" id="KW-0472">Membrane</keyword>
<evidence type="ECO:0000256" key="6">
    <source>
        <dbReference type="SAM" id="Phobius"/>
    </source>
</evidence>
<feature type="transmembrane region" description="Helical" evidence="6">
    <location>
        <begin position="289"/>
        <end position="308"/>
    </location>
</feature>
<sequence>MSRYLLIVTLIISALSVFVYRQDTMTLCFLLACLTLLIFNFKQQMIFLLSLLVIPFLCYFMLDTYQLGQQAKQSENQRYICRGTILPDSIAIDGDQLSANAKLYESRQVIRVYYTFTCLKDKQQWQSNTDVLQFSASGHYKRMMPATNFNQFDMRRYYEAKHITHQLTVQSWSNLKQKSVHSLLDTYRNHIHKWHAIGIKKAEMLPQPLNEYAESVIFGAAPKSFYVNNPGVQKLGLIHLFSISGFHINYLLKMVMGMFRRLFIPKEISAVIAGMILCIYFVFSGETAVLMRAVIVGLFFLLRMTGWCKLSPPTVWSVSLLGTLIYEPCILLTLGGQLSFTLTFCLLFAKSLSFWQTNMLLSLVSFPFIVAQQYTWHILQTLVGFAVIPIFSTLIVPFTLLGFAGQDIPGIAKVVNVLIQCFTSCLDSMSMLPGNMIIGKLPSVVLVLFFTCSLLIYVKQSALAFFCRGMCLLLLFFGTLWVRYPLYGEFTTFDVGQGDAALVRTPFNRSVTLIDTGGQVDFSAKKDWQIKQYQRTNGESVIVHYLHSRGISQINNLVLSHHDYDHIGNAKVILKHLSVQRVIIPAGMLKQQKFLKEIQPYLGRTKVCELTAGDEIPNCPFHIVHPFTSGQAENQDSIALFGCLGNQRILTAGDLDRAGEKAIAERYPKLKVDILKLGHHGSKTASDPETLRKWQPQYGIISAGRDNRYNHPHKETIRTCTVNQITNLNTQKDGMIRYIYDNNQTSYFEVKITHELKATVSTNSK</sequence>
<comment type="caution">
    <text evidence="8">The sequence shown here is derived from an EMBL/GenBank/DDBJ whole genome shotgun (WGS) entry which is preliminary data.</text>
</comment>
<dbReference type="Proteomes" id="UP000323274">
    <property type="component" value="Unassembled WGS sequence"/>
</dbReference>
<evidence type="ECO:0000256" key="4">
    <source>
        <dbReference type="ARBA" id="ARBA00022989"/>
    </source>
</evidence>
<dbReference type="SUPFAM" id="SSF56281">
    <property type="entry name" value="Metallo-hydrolase/oxidoreductase"/>
    <property type="match status" value="1"/>
</dbReference>
<dbReference type="InterPro" id="IPR035681">
    <property type="entry name" value="ComA-like_MBL"/>
</dbReference>
<dbReference type="RefSeq" id="WP_149334138.1">
    <property type="nucleotide sequence ID" value="NZ_BJJW01000005.1"/>
</dbReference>
<dbReference type="InterPro" id="IPR004797">
    <property type="entry name" value="Competence_ComEC/Rec2"/>
</dbReference>
<dbReference type="InterPro" id="IPR052159">
    <property type="entry name" value="Competence_DNA_uptake"/>
</dbReference>
<feature type="transmembrane region" description="Helical" evidence="6">
    <location>
        <begin position="437"/>
        <end position="458"/>
    </location>
</feature>
<dbReference type="Pfam" id="PF00753">
    <property type="entry name" value="Lactamase_B"/>
    <property type="match status" value="1"/>
</dbReference>
<keyword evidence="2" id="KW-1003">Cell membrane</keyword>
<proteinExistence type="predicted"/>
<feature type="transmembrane region" description="Helical" evidence="6">
    <location>
        <begin position="45"/>
        <end position="62"/>
    </location>
</feature>
<evidence type="ECO:0000256" key="1">
    <source>
        <dbReference type="ARBA" id="ARBA00004651"/>
    </source>
</evidence>
<evidence type="ECO:0000256" key="2">
    <source>
        <dbReference type="ARBA" id="ARBA00022475"/>
    </source>
</evidence>
<dbReference type="GO" id="GO:0005886">
    <property type="term" value="C:plasma membrane"/>
    <property type="evidence" value="ECO:0007669"/>
    <property type="project" value="UniProtKB-SubCell"/>
</dbReference>
<keyword evidence="4 6" id="KW-1133">Transmembrane helix</keyword>
<feature type="transmembrane region" description="Helical" evidence="6">
    <location>
        <begin position="465"/>
        <end position="484"/>
    </location>
</feature>
<protein>
    <submittedName>
        <fullName evidence="8">DNA internalization-related competence protein ComEC/Rec2</fullName>
    </submittedName>
</protein>
<dbReference type="NCBIfam" id="TIGR00360">
    <property type="entry name" value="ComEC_N-term"/>
    <property type="match status" value="1"/>
</dbReference>
<feature type="domain" description="Metallo-beta-lactamase" evidence="7">
    <location>
        <begin position="497"/>
        <end position="705"/>
    </location>
</feature>
<dbReference type="PANTHER" id="PTHR30619:SF7">
    <property type="entry name" value="BETA-LACTAMASE DOMAIN PROTEIN"/>
    <property type="match status" value="1"/>
</dbReference>
<keyword evidence="3 6" id="KW-0812">Transmembrane</keyword>
<evidence type="ECO:0000256" key="3">
    <source>
        <dbReference type="ARBA" id="ARBA00022692"/>
    </source>
</evidence>
<feature type="transmembrane region" description="Helical" evidence="6">
    <location>
        <begin position="263"/>
        <end position="283"/>
    </location>
</feature>
<evidence type="ECO:0000256" key="5">
    <source>
        <dbReference type="ARBA" id="ARBA00023136"/>
    </source>
</evidence>
<dbReference type="SMART" id="SM00849">
    <property type="entry name" value="Lactamase_B"/>
    <property type="match status" value="1"/>
</dbReference>
<evidence type="ECO:0000259" key="7">
    <source>
        <dbReference type="SMART" id="SM00849"/>
    </source>
</evidence>
<dbReference type="InterPro" id="IPR001279">
    <property type="entry name" value="Metallo-B-lactamas"/>
</dbReference>
<dbReference type="InterPro" id="IPR036866">
    <property type="entry name" value="RibonucZ/Hydroxyglut_hydro"/>
</dbReference>
<evidence type="ECO:0000313" key="8">
    <source>
        <dbReference type="EMBL" id="GDZ83559.1"/>
    </source>
</evidence>
<dbReference type="InterPro" id="IPR004477">
    <property type="entry name" value="ComEC_N"/>
</dbReference>
<feature type="transmembrane region" description="Helical" evidence="6">
    <location>
        <begin position="383"/>
        <end position="404"/>
    </location>
</feature>
<dbReference type="Pfam" id="PF03772">
    <property type="entry name" value="Competence"/>
    <property type="match status" value="1"/>
</dbReference>
<dbReference type="CDD" id="cd07731">
    <property type="entry name" value="ComA-like_MBL-fold"/>
    <property type="match status" value="1"/>
</dbReference>
<dbReference type="AlphaFoldDB" id="A0A5A5TZK8"/>
<dbReference type="EMBL" id="BJJW01000005">
    <property type="protein sequence ID" value="GDZ83559.1"/>
    <property type="molecule type" value="Genomic_DNA"/>
</dbReference>
<dbReference type="Gene3D" id="3.60.15.10">
    <property type="entry name" value="Ribonuclease Z/Hydroxyacylglutathione hydrolase-like"/>
    <property type="match status" value="1"/>
</dbReference>